<evidence type="ECO:0000256" key="4">
    <source>
        <dbReference type="PROSITE-ProRule" id="PRU00335"/>
    </source>
</evidence>
<evidence type="ECO:0000256" key="3">
    <source>
        <dbReference type="ARBA" id="ARBA00023163"/>
    </source>
</evidence>
<gene>
    <name evidence="6" type="ORF">C5L14_05310</name>
</gene>
<keyword evidence="3" id="KW-0804">Transcription</keyword>
<dbReference type="InterPro" id="IPR023772">
    <property type="entry name" value="DNA-bd_HTH_TetR-type_CS"/>
</dbReference>
<keyword evidence="1" id="KW-0805">Transcription regulation</keyword>
<evidence type="ECO:0000259" key="5">
    <source>
        <dbReference type="PROSITE" id="PS50977"/>
    </source>
</evidence>
<keyword evidence="7" id="KW-1185">Reference proteome</keyword>
<dbReference type="Pfam" id="PF00440">
    <property type="entry name" value="TetR_N"/>
    <property type="match status" value="1"/>
</dbReference>
<dbReference type="OrthoDB" id="9802498at2"/>
<reference evidence="6 7" key="1">
    <citation type="submission" date="2018-02" db="EMBL/GenBank/DDBJ databases">
        <title>Whole genome sequencing of endophytic bacterium.</title>
        <authorList>
            <person name="Eedara R."/>
            <person name="Podile A.R."/>
        </authorList>
    </citation>
    <scope>NUCLEOTIDE SEQUENCE [LARGE SCALE GENOMIC DNA]</scope>
    <source>
        <strain evidence="6 7">RP1T</strain>
    </source>
</reference>
<dbReference type="EMBL" id="PUEJ01000002">
    <property type="protein sequence ID" value="PRH88651.1"/>
    <property type="molecule type" value="Genomic_DNA"/>
</dbReference>
<evidence type="ECO:0000313" key="6">
    <source>
        <dbReference type="EMBL" id="PRH88651.1"/>
    </source>
</evidence>
<dbReference type="PROSITE" id="PS01081">
    <property type="entry name" value="HTH_TETR_1"/>
    <property type="match status" value="1"/>
</dbReference>
<dbReference type="InterPro" id="IPR041478">
    <property type="entry name" value="TetR_C_27"/>
</dbReference>
<dbReference type="PROSITE" id="PS50977">
    <property type="entry name" value="HTH_TETR_2"/>
    <property type="match status" value="1"/>
</dbReference>
<dbReference type="AlphaFoldDB" id="A0A2S9QH07"/>
<dbReference type="PANTHER" id="PTHR30055:SF151">
    <property type="entry name" value="TRANSCRIPTIONAL REGULATORY PROTEIN"/>
    <property type="match status" value="1"/>
</dbReference>
<protein>
    <submittedName>
        <fullName evidence="6">TetR/AcrR family transcriptional regulator</fullName>
    </submittedName>
</protein>
<organism evidence="6 7">
    <name type="scientific">Labrys okinawensis</name>
    <dbReference type="NCBI Taxonomy" id="346911"/>
    <lineage>
        <taxon>Bacteria</taxon>
        <taxon>Pseudomonadati</taxon>
        <taxon>Pseudomonadota</taxon>
        <taxon>Alphaproteobacteria</taxon>
        <taxon>Hyphomicrobiales</taxon>
        <taxon>Xanthobacteraceae</taxon>
        <taxon>Labrys</taxon>
    </lineage>
</organism>
<name>A0A2S9QH07_9HYPH</name>
<dbReference type="InterPro" id="IPR009057">
    <property type="entry name" value="Homeodomain-like_sf"/>
</dbReference>
<evidence type="ECO:0000256" key="1">
    <source>
        <dbReference type="ARBA" id="ARBA00023015"/>
    </source>
</evidence>
<dbReference type="PRINTS" id="PR00455">
    <property type="entry name" value="HTHTETR"/>
</dbReference>
<dbReference type="PANTHER" id="PTHR30055">
    <property type="entry name" value="HTH-TYPE TRANSCRIPTIONAL REGULATOR RUTR"/>
    <property type="match status" value="1"/>
</dbReference>
<dbReference type="GO" id="GO:0003700">
    <property type="term" value="F:DNA-binding transcription factor activity"/>
    <property type="evidence" value="ECO:0007669"/>
    <property type="project" value="TreeGrafter"/>
</dbReference>
<dbReference type="GO" id="GO:0000976">
    <property type="term" value="F:transcription cis-regulatory region binding"/>
    <property type="evidence" value="ECO:0007669"/>
    <property type="project" value="TreeGrafter"/>
</dbReference>
<dbReference type="Proteomes" id="UP000237682">
    <property type="component" value="Unassembled WGS sequence"/>
</dbReference>
<dbReference type="RefSeq" id="WP_105860999.1">
    <property type="nucleotide sequence ID" value="NZ_PUEJ01000002.1"/>
</dbReference>
<feature type="domain" description="HTH tetR-type" evidence="5">
    <location>
        <begin position="6"/>
        <end position="66"/>
    </location>
</feature>
<keyword evidence="2 4" id="KW-0238">DNA-binding</keyword>
<sequence length="200" mass="22525">MGGKSEPTGARLLDIATDHVRKHGLERTSVVSVAREAQVSHAAVYRYFASKDALIDAVTADWHKAVETQLAVVADAPDPADDKLERMMLLLARLYRERLDQEPNLFAAWLSAIGENRAVVRKHRRRIRSLIERVIDEGRSIELFRARSNERLIAFLGDALHRFIDPAAIAADRDANRLELDQRLARLLRVMIRAMVAGSV</sequence>
<dbReference type="Pfam" id="PF17935">
    <property type="entry name" value="TetR_C_27"/>
    <property type="match status" value="1"/>
</dbReference>
<dbReference type="SUPFAM" id="SSF46689">
    <property type="entry name" value="Homeodomain-like"/>
    <property type="match status" value="1"/>
</dbReference>
<dbReference type="Gene3D" id="1.10.357.10">
    <property type="entry name" value="Tetracycline Repressor, domain 2"/>
    <property type="match status" value="1"/>
</dbReference>
<comment type="caution">
    <text evidence="6">The sequence shown here is derived from an EMBL/GenBank/DDBJ whole genome shotgun (WGS) entry which is preliminary data.</text>
</comment>
<dbReference type="InterPro" id="IPR050109">
    <property type="entry name" value="HTH-type_TetR-like_transc_reg"/>
</dbReference>
<evidence type="ECO:0000313" key="7">
    <source>
        <dbReference type="Proteomes" id="UP000237682"/>
    </source>
</evidence>
<accession>A0A2S9QH07</accession>
<dbReference type="InterPro" id="IPR001647">
    <property type="entry name" value="HTH_TetR"/>
</dbReference>
<proteinExistence type="predicted"/>
<feature type="DNA-binding region" description="H-T-H motif" evidence="4">
    <location>
        <begin position="29"/>
        <end position="48"/>
    </location>
</feature>
<evidence type="ECO:0000256" key="2">
    <source>
        <dbReference type="ARBA" id="ARBA00023125"/>
    </source>
</evidence>